<dbReference type="STRING" id="1965070.A0A443QD45"/>
<keyword evidence="5" id="KW-0631">Potassium channel</keyword>
<organism evidence="10 11">
    <name type="scientific">Dinothrombium tinctorium</name>
    <dbReference type="NCBI Taxonomy" id="1965070"/>
    <lineage>
        <taxon>Eukaryota</taxon>
        <taxon>Metazoa</taxon>
        <taxon>Ecdysozoa</taxon>
        <taxon>Arthropoda</taxon>
        <taxon>Chelicerata</taxon>
        <taxon>Arachnida</taxon>
        <taxon>Acari</taxon>
        <taxon>Acariformes</taxon>
        <taxon>Trombidiformes</taxon>
        <taxon>Prostigmata</taxon>
        <taxon>Anystina</taxon>
        <taxon>Parasitengona</taxon>
        <taxon>Trombidioidea</taxon>
        <taxon>Trombidiidae</taxon>
        <taxon>Dinothrombium</taxon>
    </lineage>
</organism>
<dbReference type="OrthoDB" id="297496at2759"/>
<comment type="caution">
    <text evidence="10">The sequence shown here is derived from an EMBL/GenBank/DDBJ whole genome shotgun (WGS) entry which is preliminary data.</text>
</comment>
<feature type="transmembrane region" description="Helical" evidence="9">
    <location>
        <begin position="146"/>
        <end position="167"/>
    </location>
</feature>
<keyword evidence="3" id="KW-0633">Potassium transport</keyword>
<dbReference type="EMBL" id="NCKU01010132">
    <property type="protein sequence ID" value="RWS00953.1"/>
    <property type="molecule type" value="Genomic_DNA"/>
</dbReference>
<keyword evidence="11" id="KW-1185">Reference proteome</keyword>
<evidence type="ECO:0000256" key="5">
    <source>
        <dbReference type="ARBA" id="ARBA00022826"/>
    </source>
</evidence>
<keyword evidence="5" id="KW-0630">Potassium</keyword>
<keyword evidence="2" id="KW-1003">Cell membrane</keyword>
<keyword evidence="5" id="KW-0406">Ion transport</keyword>
<keyword evidence="6 9" id="KW-1133">Transmembrane helix</keyword>
<dbReference type="Proteomes" id="UP000285301">
    <property type="component" value="Unassembled WGS sequence"/>
</dbReference>
<dbReference type="Gene3D" id="1.10.287.70">
    <property type="match status" value="1"/>
</dbReference>
<evidence type="ECO:0000313" key="11">
    <source>
        <dbReference type="Proteomes" id="UP000285301"/>
    </source>
</evidence>
<protein>
    <submittedName>
        <fullName evidence="10">Potassium channel subfamily K member 12-like protein</fullName>
    </submittedName>
</protein>
<feature type="transmembrane region" description="Helical" evidence="9">
    <location>
        <begin position="99"/>
        <end position="122"/>
    </location>
</feature>
<gene>
    <name evidence="10" type="ORF">B4U79_14104</name>
</gene>
<evidence type="ECO:0000313" key="10">
    <source>
        <dbReference type="EMBL" id="RWS00953.1"/>
    </source>
</evidence>
<evidence type="ECO:0000256" key="4">
    <source>
        <dbReference type="ARBA" id="ARBA00022692"/>
    </source>
</evidence>
<proteinExistence type="predicted"/>
<evidence type="ECO:0000256" key="6">
    <source>
        <dbReference type="ARBA" id="ARBA00022989"/>
    </source>
</evidence>
<evidence type="ECO:0000256" key="1">
    <source>
        <dbReference type="ARBA" id="ARBA00004651"/>
    </source>
</evidence>
<keyword evidence="4 9" id="KW-0812">Transmembrane</keyword>
<evidence type="ECO:0000256" key="2">
    <source>
        <dbReference type="ARBA" id="ARBA00022475"/>
    </source>
</evidence>
<evidence type="ECO:0000256" key="7">
    <source>
        <dbReference type="ARBA" id="ARBA00023136"/>
    </source>
</evidence>
<dbReference type="GO" id="GO:0030322">
    <property type="term" value="P:stabilization of membrane potential"/>
    <property type="evidence" value="ECO:0007669"/>
    <property type="project" value="TreeGrafter"/>
</dbReference>
<accession>A0A443QD45</accession>
<feature type="transmembrane region" description="Helical" evidence="9">
    <location>
        <begin position="33"/>
        <end position="54"/>
    </location>
</feature>
<keyword evidence="7 9" id="KW-0472">Membrane</keyword>
<evidence type="ECO:0000256" key="9">
    <source>
        <dbReference type="SAM" id="Phobius"/>
    </source>
</evidence>
<dbReference type="GO" id="GO:0005886">
    <property type="term" value="C:plasma membrane"/>
    <property type="evidence" value="ECO:0007669"/>
    <property type="project" value="UniProtKB-SubCell"/>
</dbReference>
<name>A0A443QD45_9ACAR</name>
<comment type="catalytic activity">
    <reaction evidence="8">
        <text>K(+)(in) = K(+)(out)</text>
        <dbReference type="Rhea" id="RHEA:29463"/>
        <dbReference type="ChEBI" id="CHEBI:29103"/>
    </reaction>
</comment>
<keyword evidence="10" id="KW-0407">Ion channel</keyword>
<evidence type="ECO:0000256" key="8">
    <source>
        <dbReference type="ARBA" id="ARBA00034430"/>
    </source>
</evidence>
<dbReference type="InterPro" id="IPR003280">
    <property type="entry name" value="2pore_dom_K_chnl"/>
</dbReference>
<dbReference type="InterPro" id="IPR005410">
    <property type="entry name" value="2pore_dom_K_chnl_THIK"/>
</dbReference>
<evidence type="ECO:0000256" key="3">
    <source>
        <dbReference type="ARBA" id="ARBA00022538"/>
    </source>
</evidence>
<sequence length="319" mass="36296">MLKHSSYRQSKNNLNLLIKGFGMSTPKTVAGRLMVIAYGFLGCSGGILFFNLFLERIITLLAVIMRYYHEREIRKNTSQQRRDSAASLDDGLDEWKPSVYWVMLCLFIATVIIGISASFLYCRMENWSYRFGDYVTSQRESYENVIVYRFANFICIVIGCCCIYSLFNVTSIVIKQFLNWLIKKLDCKCNCFKKKQSPVFTQVARTRRNALTPNHVRAYAINHQKSVNVKASISEAQSDPDSTYDSDGEKEICMRDLLKSNKVSLAILQKELYESAQRGKCRSPAILLPSRIEEKDDFSKGAVGPLAIVNKALGEDEGL</sequence>
<keyword evidence="5" id="KW-0813">Transport</keyword>
<dbReference type="PRINTS" id="PR01588">
    <property type="entry name" value="THIKCHANNEL"/>
</dbReference>
<dbReference type="AlphaFoldDB" id="A0A443QD45"/>
<comment type="subcellular location">
    <subcellularLocation>
        <location evidence="1">Cell membrane</location>
        <topology evidence="1">Multi-pass membrane protein</topology>
    </subcellularLocation>
</comment>
<dbReference type="GO" id="GO:0022841">
    <property type="term" value="F:potassium ion leak channel activity"/>
    <property type="evidence" value="ECO:0007669"/>
    <property type="project" value="TreeGrafter"/>
</dbReference>
<dbReference type="GO" id="GO:0015271">
    <property type="term" value="F:outward rectifier potassium channel activity"/>
    <property type="evidence" value="ECO:0007669"/>
    <property type="project" value="TreeGrafter"/>
</dbReference>
<reference evidence="10 11" key="1">
    <citation type="journal article" date="2018" name="Gigascience">
        <title>Genomes of trombidid mites reveal novel predicted allergens and laterally-transferred genes associated with secondary metabolism.</title>
        <authorList>
            <person name="Dong X."/>
            <person name="Chaisiri K."/>
            <person name="Xia D."/>
            <person name="Armstrong S.D."/>
            <person name="Fang Y."/>
            <person name="Donnelly M.J."/>
            <person name="Kadowaki T."/>
            <person name="McGarry J.W."/>
            <person name="Darby A.C."/>
            <person name="Makepeace B.L."/>
        </authorList>
    </citation>
    <scope>NUCLEOTIDE SEQUENCE [LARGE SCALE GENOMIC DNA]</scope>
    <source>
        <strain evidence="10">UoL-WK</strain>
    </source>
</reference>
<dbReference type="PANTHER" id="PTHR11003:SF10">
    <property type="entry name" value="POTASSIUM CHANNEL DOMAIN-CONTAINING PROTEIN"/>
    <property type="match status" value="1"/>
</dbReference>
<dbReference type="PANTHER" id="PTHR11003">
    <property type="entry name" value="POTASSIUM CHANNEL, SUBFAMILY K"/>
    <property type="match status" value="1"/>
</dbReference>